<feature type="domain" description="Replication protein A 70 kDa DNA-binding subunit B/D first OB fold" evidence="2">
    <location>
        <begin position="19"/>
        <end position="107"/>
    </location>
</feature>
<gene>
    <name evidence="3" type="ORF">GLYMA_01G086300</name>
</gene>
<reference evidence="3" key="3">
    <citation type="submission" date="2018-07" db="EMBL/GenBank/DDBJ databases">
        <title>WGS assembly of Glycine max.</title>
        <authorList>
            <person name="Schmutz J."/>
            <person name="Cannon S."/>
            <person name="Schlueter J."/>
            <person name="Ma J."/>
            <person name="Mitros T."/>
            <person name="Nelson W."/>
            <person name="Hyten D."/>
            <person name="Song Q."/>
            <person name="Thelen J."/>
            <person name="Cheng J."/>
            <person name="Xu D."/>
            <person name="Hellsten U."/>
            <person name="May G."/>
            <person name="Yu Y."/>
            <person name="Sakurai T."/>
            <person name="Umezawa T."/>
            <person name="Bhattacharyya M."/>
            <person name="Sandhu D."/>
            <person name="Valliyodan B."/>
            <person name="Lindquist E."/>
            <person name="Peto M."/>
            <person name="Grant D."/>
            <person name="Shu S."/>
            <person name="Goodstein D."/>
            <person name="Barry K."/>
            <person name="Futrell-Griggs M."/>
            <person name="Abernathy B."/>
            <person name="Du J."/>
            <person name="Tian Z."/>
            <person name="Zhu L."/>
            <person name="Gill N."/>
            <person name="Joshi T."/>
            <person name="Libault M."/>
            <person name="Sethuraman A."/>
            <person name="Zhang X."/>
            <person name="Shinozaki K."/>
            <person name="Nguyen H."/>
            <person name="Wing R."/>
            <person name="Cregan P."/>
            <person name="Specht J."/>
            <person name="Grimwood J."/>
            <person name="Rokhsar D."/>
            <person name="Stacey G."/>
            <person name="Shoemaker R."/>
            <person name="Jackson S."/>
        </authorList>
    </citation>
    <scope>NUCLEOTIDE SEQUENCE</scope>
    <source>
        <tissue evidence="3">Callus</tissue>
    </source>
</reference>
<sequence>MACFPDKIKLIDGSRETLKLFVRITDLWFIGIPEKSKQAEMVVVDSDGDEIHVVCKQDQLKSWKDDFKENLTYVMHNFKVMKNDGKFRICDHEYKLSFIGVTVVRQCNMEHLPFRKFRFVDFSTVIAGHFETGLLGCFQIKGFEFLSYLNEVEDERLIVILLTHARIKEAQGSYPLSVSNSFRASKLMINELVLEIQEFRESLLDLGIEVRSVLMPIGQGNVFLSKAEAKNISQINAIFEEIVCVTIAKITTIVMDNYSWCYSACCQCHKKTNIETVPFTCPCGKDNDQLVLRYRVEVMDRECAELIGQSVDEVNRLKIEDGDVDLNASPQALDRLLGCFLAFKVKVQPRFRNVVVLKYSDELDFINVVLDMLPDTEQSVSVTVDDDRSMLDSAEPTELESQSVSVTADHDPLLRIPLTPTKRVSSDDDGHKNFEISPAEVSSNKLAKLCQPE</sequence>
<dbReference type="GO" id="GO:0007004">
    <property type="term" value="P:telomere maintenance via telomerase"/>
    <property type="evidence" value="ECO:0000318"/>
    <property type="project" value="GO_Central"/>
</dbReference>
<keyword evidence="5" id="KW-1185">Reference proteome</keyword>
<dbReference type="SUPFAM" id="SSF50249">
    <property type="entry name" value="Nucleic acid-binding proteins"/>
    <property type="match status" value="2"/>
</dbReference>
<dbReference type="GO" id="GO:0006260">
    <property type="term" value="P:DNA replication"/>
    <property type="evidence" value="ECO:0000318"/>
    <property type="project" value="GO_Central"/>
</dbReference>
<dbReference type="Gramene" id="KRH75452">
    <property type="protein sequence ID" value="KRH75452"/>
    <property type="gene ID" value="GLYMA_01G086300"/>
</dbReference>
<dbReference type="STRING" id="3847.A0A0R0L899"/>
<proteinExistence type="predicted"/>
<dbReference type="InParanoid" id="A0A0R0L899"/>
<dbReference type="GO" id="GO:0000724">
    <property type="term" value="P:double-strand break repair via homologous recombination"/>
    <property type="evidence" value="ECO:0000318"/>
    <property type="project" value="GO_Central"/>
</dbReference>
<dbReference type="InterPro" id="IPR012340">
    <property type="entry name" value="NA-bd_OB-fold"/>
</dbReference>
<dbReference type="AlphaFoldDB" id="A0A0R0L899"/>
<dbReference type="Gene3D" id="2.40.50.140">
    <property type="entry name" value="Nucleic acid-binding proteins"/>
    <property type="match status" value="2"/>
</dbReference>
<dbReference type="GO" id="GO:0006289">
    <property type="term" value="P:nucleotide-excision repair"/>
    <property type="evidence" value="ECO:0000318"/>
    <property type="project" value="GO_Central"/>
</dbReference>
<dbReference type="InterPro" id="IPR003871">
    <property type="entry name" value="RFA1B/D_OB_1st"/>
</dbReference>
<feature type="region of interest" description="Disordered" evidence="1">
    <location>
        <begin position="392"/>
        <end position="411"/>
    </location>
</feature>
<evidence type="ECO:0000313" key="5">
    <source>
        <dbReference type="Proteomes" id="UP000008827"/>
    </source>
</evidence>
<organism evidence="3">
    <name type="scientific">Glycine max</name>
    <name type="common">Soybean</name>
    <name type="synonym">Glycine hispida</name>
    <dbReference type="NCBI Taxonomy" id="3847"/>
    <lineage>
        <taxon>Eukaryota</taxon>
        <taxon>Viridiplantae</taxon>
        <taxon>Streptophyta</taxon>
        <taxon>Embryophyta</taxon>
        <taxon>Tracheophyta</taxon>
        <taxon>Spermatophyta</taxon>
        <taxon>Magnoliopsida</taxon>
        <taxon>eudicotyledons</taxon>
        <taxon>Gunneridae</taxon>
        <taxon>Pentapetalae</taxon>
        <taxon>rosids</taxon>
        <taxon>fabids</taxon>
        <taxon>Fabales</taxon>
        <taxon>Fabaceae</taxon>
        <taxon>Papilionoideae</taxon>
        <taxon>50 kb inversion clade</taxon>
        <taxon>NPAAA clade</taxon>
        <taxon>indigoferoid/millettioid clade</taxon>
        <taxon>Phaseoleae</taxon>
        <taxon>Glycine</taxon>
        <taxon>Glycine subgen. Soja</taxon>
    </lineage>
</organism>
<accession>A0A0R0L899</accession>
<dbReference type="EMBL" id="CM000834">
    <property type="protein sequence ID" value="KRH75452.1"/>
    <property type="molecule type" value="Genomic_DNA"/>
</dbReference>
<evidence type="ECO:0000313" key="4">
    <source>
        <dbReference type="EnsemblPlants" id="KRH75452"/>
    </source>
</evidence>
<dbReference type="GO" id="GO:0005662">
    <property type="term" value="C:DNA replication factor A complex"/>
    <property type="evidence" value="ECO:0000318"/>
    <property type="project" value="GO_Central"/>
</dbReference>
<dbReference type="PANTHER" id="PTHR47165:SF4">
    <property type="entry name" value="OS03G0429900 PROTEIN"/>
    <property type="match status" value="1"/>
</dbReference>
<evidence type="ECO:0000313" key="3">
    <source>
        <dbReference type="EMBL" id="KRH75452.1"/>
    </source>
</evidence>
<dbReference type="Proteomes" id="UP000008827">
    <property type="component" value="Chromosome 1"/>
</dbReference>
<feature type="compositionally biased region" description="Basic and acidic residues" evidence="1">
    <location>
        <begin position="424"/>
        <end position="434"/>
    </location>
</feature>
<dbReference type="CDD" id="cd04480">
    <property type="entry name" value="RPA1_DBD_A_like"/>
    <property type="match status" value="1"/>
</dbReference>
<dbReference type="GO" id="GO:0051321">
    <property type="term" value="P:meiotic cell cycle"/>
    <property type="evidence" value="ECO:0000318"/>
    <property type="project" value="GO_Central"/>
</dbReference>
<dbReference type="Pfam" id="PF02721">
    <property type="entry name" value="DUF223"/>
    <property type="match status" value="1"/>
</dbReference>
<name>A0A0R0L899_SOYBN</name>
<dbReference type="PANTHER" id="PTHR47165">
    <property type="entry name" value="OS03G0429900 PROTEIN"/>
    <property type="match status" value="1"/>
</dbReference>
<dbReference type="GO" id="GO:0003684">
    <property type="term" value="F:damaged DNA binding"/>
    <property type="evidence" value="ECO:0000318"/>
    <property type="project" value="GO_Central"/>
</dbReference>
<evidence type="ECO:0000259" key="2">
    <source>
        <dbReference type="Pfam" id="PF02721"/>
    </source>
</evidence>
<protein>
    <recommendedName>
        <fullName evidence="2">Replication protein A 70 kDa DNA-binding subunit B/D first OB fold domain-containing protein</fullName>
    </recommendedName>
</protein>
<dbReference type="EnsemblPlants" id="KRH75452">
    <property type="protein sequence ID" value="KRH75452"/>
    <property type="gene ID" value="GLYMA_01G086300"/>
</dbReference>
<feature type="region of interest" description="Disordered" evidence="1">
    <location>
        <begin position="417"/>
        <end position="437"/>
    </location>
</feature>
<reference evidence="3 4" key="1">
    <citation type="journal article" date="2010" name="Nature">
        <title>Genome sequence of the palaeopolyploid soybean.</title>
        <authorList>
            <person name="Schmutz J."/>
            <person name="Cannon S.B."/>
            <person name="Schlueter J."/>
            <person name="Ma J."/>
            <person name="Mitros T."/>
            <person name="Nelson W."/>
            <person name="Hyten D.L."/>
            <person name="Song Q."/>
            <person name="Thelen J.J."/>
            <person name="Cheng J."/>
            <person name="Xu D."/>
            <person name="Hellsten U."/>
            <person name="May G.D."/>
            <person name="Yu Y."/>
            <person name="Sakurai T."/>
            <person name="Umezawa T."/>
            <person name="Bhattacharyya M.K."/>
            <person name="Sandhu D."/>
            <person name="Valliyodan B."/>
            <person name="Lindquist E."/>
            <person name="Peto M."/>
            <person name="Grant D."/>
            <person name="Shu S."/>
            <person name="Goodstein D."/>
            <person name="Barry K."/>
            <person name="Futrell-Griggs M."/>
            <person name="Abernathy B."/>
            <person name="Du J."/>
            <person name="Tian Z."/>
            <person name="Zhu L."/>
            <person name="Gill N."/>
            <person name="Joshi T."/>
            <person name="Libault M."/>
            <person name="Sethuraman A."/>
            <person name="Zhang X.-C."/>
            <person name="Shinozaki K."/>
            <person name="Nguyen H.T."/>
            <person name="Wing R.A."/>
            <person name="Cregan P."/>
            <person name="Specht J."/>
            <person name="Grimwood J."/>
            <person name="Rokhsar D."/>
            <person name="Stacey G."/>
            <person name="Shoemaker R.C."/>
            <person name="Jackson S.A."/>
        </authorList>
    </citation>
    <scope>NUCLEOTIDE SEQUENCE</scope>
    <source>
        <strain evidence="4">cv. Williams 82</strain>
        <tissue evidence="3">Callus</tissue>
    </source>
</reference>
<dbReference type="GO" id="GO:0043047">
    <property type="term" value="F:single-stranded telomeric DNA binding"/>
    <property type="evidence" value="ECO:0000318"/>
    <property type="project" value="GO_Central"/>
</dbReference>
<evidence type="ECO:0000256" key="1">
    <source>
        <dbReference type="SAM" id="MobiDB-lite"/>
    </source>
</evidence>
<reference evidence="4" key="2">
    <citation type="submission" date="2018-02" db="UniProtKB">
        <authorList>
            <consortium name="EnsemblPlants"/>
        </authorList>
    </citation>
    <scope>IDENTIFICATION</scope>
    <source>
        <strain evidence="4">Williams 82</strain>
    </source>
</reference>